<dbReference type="SUPFAM" id="SSF52172">
    <property type="entry name" value="CheY-like"/>
    <property type="match status" value="1"/>
</dbReference>
<dbReference type="RefSeq" id="WP_072575421.1">
    <property type="nucleotide sequence ID" value="NZ_LWHB01000004.1"/>
</dbReference>
<dbReference type="InterPro" id="IPR011006">
    <property type="entry name" value="CheY-like_superfamily"/>
</dbReference>
<dbReference type="PROSITE" id="PS50110">
    <property type="entry name" value="RESPONSE_REGULATORY"/>
    <property type="match status" value="1"/>
</dbReference>
<dbReference type="EMBL" id="UHIC01000001">
    <property type="protein sequence ID" value="SUO95343.1"/>
    <property type="molecule type" value="Genomic_DNA"/>
</dbReference>
<keyword evidence="6" id="KW-1185">Reference proteome</keyword>
<feature type="modified residue" description="4-aspartylphosphate" evidence="3">
    <location>
        <position position="58"/>
    </location>
</feature>
<evidence type="ECO:0000259" key="4">
    <source>
        <dbReference type="PROSITE" id="PS50110"/>
    </source>
</evidence>
<dbReference type="Gene3D" id="3.40.50.2300">
    <property type="match status" value="1"/>
</dbReference>
<dbReference type="GO" id="GO:0000160">
    <property type="term" value="P:phosphorelay signal transduction system"/>
    <property type="evidence" value="ECO:0007669"/>
    <property type="project" value="UniProtKB-KW"/>
</dbReference>
<dbReference type="OrthoDB" id="9800897at2"/>
<evidence type="ECO:0000313" key="6">
    <source>
        <dbReference type="Proteomes" id="UP000254601"/>
    </source>
</evidence>
<proteinExistence type="predicted"/>
<dbReference type="SMART" id="SM00448">
    <property type="entry name" value="REC"/>
    <property type="match status" value="1"/>
</dbReference>
<dbReference type="Proteomes" id="UP000254601">
    <property type="component" value="Unassembled WGS sequence"/>
</dbReference>
<dbReference type="InterPro" id="IPR050595">
    <property type="entry name" value="Bact_response_regulator"/>
</dbReference>
<dbReference type="PANTHER" id="PTHR44591:SF14">
    <property type="entry name" value="PROTEIN PILG"/>
    <property type="match status" value="1"/>
</dbReference>
<keyword evidence="2" id="KW-0902">Two-component regulatory system</keyword>
<protein>
    <submittedName>
        <fullName evidence="5">Mycobacterial persistence regulator A</fullName>
    </submittedName>
</protein>
<evidence type="ECO:0000256" key="3">
    <source>
        <dbReference type="PROSITE-ProRule" id="PRU00169"/>
    </source>
</evidence>
<feature type="domain" description="Response regulatory" evidence="4">
    <location>
        <begin position="9"/>
        <end position="125"/>
    </location>
</feature>
<evidence type="ECO:0000313" key="5">
    <source>
        <dbReference type="EMBL" id="SUO95343.1"/>
    </source>
</evidence>
<evidence type="ECO:0000256" key="1">
    <source>
        <dbReference type="ARBA" id="ARBA00022553"/>
    </source>
</evidence>
<dbReference type="PANTHER" id="PTHR44591">
    <property type="entry name" value="STRESS RESPONSE REGULATOR PROTEIN 1"/>
    <property type="match status" value="1"/>
</dbReference>
<dbReference type="AlphaFoldDB" id="A0A380MTU1"/>
<dbReference type="Pfam" id="PF00072">
    <property type="entry name" value="Response_reg"/>
    <property type="match status" value="1"/>
</dbReference>
<reference evidence="5 6" key="1">
    <citation type="submission" date="2018-06" db="EMBL/GenBank/DDBJ databases">
        <authorList>
            <consortium name="Pathogen Informatics"/>
            <person name="Doyle S."/>
        </authorList>
    </citation>
    <scope>NUCLEOTIDE SEQUENCE [LARGE SCALE GENOMIC DNA]</scope>
    <source>
        <strain evidence="5 6">NCTC13337</strain>
    </source>
</reference>
<accession>A0A380MTU1</accession>
<gene>
    <name evidence="5" type="primary">mprA</name>
    <name evidence="5" type="ORF">NCTC13337_01242</name>
</gene>
<name>A0A380MTU1_9GAMM</name>
<sequence length="127" mass="13882">MAQDNSAVKVLIVDDSGTIRKTAEAILGKEGYTVATAEDGFAAFSKIISFKPTVIFLDIMMPRLDGYQVCSVIKSNAEFKDTPVIMLSSKDSVFDKARGKIAGSECFMTKPFSRDELLEAIRKYVAA</sequence>
<organism evidence="5 6">
    <name type="scientific">Suttonella ornithocola</name>
    <dbReference type="NCBI Taxonomy" id="279832"/>
    <lineage>
        <taxon>Bacteria</taxon>
        <taxon>Pseudomonadati</taxon>
        <taxon>Pseudomonadota</taxon>
        <taxon>Gammaproteobacteria</taxon>
        <taxon>Cardiobacteriales</taxon>
        <taxon>Cardiobacteriaceae</taxon>
        <taxon>Suttonella</taxon>
    </lineage>
</organism>
<dbReference type="InterPro" id="IPR001789">
    <property type="entry name" value="Sig_transdc_resp-reg_receiver"/>
</dbReference>
<keyword evidence="1 3" id="KW-0597">Phosphoprotein</keyword>
<evidence type="ECO:0000256" key="2">
    <source>
        <dbReference type="ARBA" id="ARBA00023012"/>
    </source>
</evidence>